<dbReference type="GO" id="GO:0004843">
    <property type="term" value="F:cysteine-type deubiquitinase activity"/>
    <property type="evidence" value="ECO:0007669"/>
    <property type="project" value="UniProtKB-UniRule"/>
</dbReference>
<dbReference type="GO" id="GO:0006511">
    <property type="term" value="P:ubiquitin-dependent protein catabolic process"/>
    <property type="evidence" value="ECO:0007669"/>
    <property type="project" value="UniProtKB-UniRule"/>
</dbReference>
<feature type="domain" description="UCH catalytic" evidence="10">
    <location>
        <begin position="102"/>
        <end position="345"/>
    </location>
</feature>
<evidence type="ECO:0000256" key="7">
    <source>
        <dbReference type="ARBA" id="ARBA00022807"/>
    </source>
</evidence>
<keyword evidence="4 8" id="KW-0645">Protease</keyword>
<comment type="caution">
    <text evidence="11">The sequence shown here is derived from an EMBL/GenBank/DDBJ whole genome shotgun (WGS) entry which is preliminary data.</text>
</comment>
<keyword evidence="5 8" id="KW-0833">Ubl conjugation pathway</keyword>
<organism evidence="11 12">
    <name type="scientific">Cercophora scortea</name>
    <dbReference type="NCBI Taxonomy" id="314031"/>
    <lineage>
        <taxon>Eukaryota</taxon>
        <taxon>Fungi</taxon>
        <taxon>Dikarya</taxon>
        <taxon>Ascomycota</taxon>
        <taxon>Pezizomycotina</taxon>
        <taxon>Sordariomycetes</taxon>
        <taxon>Sordariomycetidae</taxon>
        <taxon>Sordariales</taxon>
        <taxon>Lasiosphaeriaceae</taxon>
        <taxon>Cercophora</taxon>
    </lineage>
</organism>
<protein>
    <recommendedName>
        <fullName evidence="3 8">ubiquitinyl hydrolase 1</fullName>
        <ecNumber evidence="3 8">3.4.19.12</ecNumber>
    </recommendedName>
</protein>
<dbReference type="Proteomes" id="UP001286456">
    <property type="component" value="Unassembled WGS sequence"/>
</dbReference>
<keyword evidence="12" id="KW-1185">Reference proteome</keyword>
<evidence type="ECO:0000313" key="11">
    <source>
        <dbReference type="EMBL" id="KAK3320062.1"/>
    </source>
</evidence>
<evidence type="ECO:0000313" key="12">
    <source>
        <dbReference type="Proteomes" id="UP001286456"/>
    </source>
</evidence>
<feature type="region of interest" description="Disordered" evidence="9">
    <location>
        <begin position="253"/>
        <end position="274"/>
    </location>
</feature>
<dbReference type="FunFam" id="3.40.532.10:FF:000010">
    <property type="entry name" value="Ubiquitin carboxyl-terminal hydrolase"/>
    <property type="match status" value="1"/>
</dbReference>
<evidence type="ECO:0000256" key="6">
    <source>
        <dbReference type="ARBA" id="ARBA00022801"/>
    </source>
</evidence>
<feature type="compositionally biased region" description="Basic residues" evidence="9">
    <location>
        <begin position="254"/>
        <end position="269"/>
    </location>
</feature>
<evidence type="ECO:0000256" key="3">
    <source>
        <dbReference type="ARBA" id="ARBA00012759"/>
    </source>
</evidence>
<evidence type="ECO:0000256" key="4">
    <source>
        <dbReference type="ARBA" id="ARBA00022670"/>
    </source>
</evidence>
<feature type="site" description="Important for enzyme activity" evidence="8">
    <location>
        <position position="294"/>
    </location>
</feature>
<feature type="region of interest" description="Disordered" evidence="9">
    <location>
        <begin position="1"/>
        <end position="92"/>
    </location>
</feature>
<proteinExistence type="inferred from homology"/>
<evidence type="ECO:0000256" key="8">
    <source>
        <dbReference type="PROSITE-ProRule" id="PRU01393"/>
    </source>
</evidence>
<gene>
    <name evidence="11" type="ORF">B0T19DRAFT_361502</name>
</gene>
<dbReference type="PROSITE" id="PS52048">
    <property type="entry name" value="UCH_DOMAIN"/>
    <property type="match status" value="1"/>
</dbReference>
<feature type="site" description="Transition state stabilizer" evidence="8">
    <location>
        <position position="174"/>
    </location>
</feature>
<evidence type="ECO:0000256" key="9">
    <source>
        <dbReference type="SAM" id="MobiDB-lite"/>
    </source>
</evidence>
<dbReference type="PANTHER" id="PTHR10589">
    <property type="entry name" value="UBIQUITIN CARBOXYL-TERMINAL HYDROLASE"/>
    <property type="match status" value="1"/>
</dbReference>
<reference evidence="11" key="1">
    <citation type="journal article" date="2023" name="Mol. Phylogenet. Evol.">
        <title>Genome-scale phylogeny and comparative genomics of the fungal order Sordariales.</title>
        <authorList>
            <person name="Hensen N."/>
            <person name="Bonometti L."/>
            <person name="Westerberg I."/>
            <person name="Brannstrom I.O."/>
            <person name="Guillou S."/>
            <person name="Cros-Aarteil S."/>
            <person name="Calhoun S."/>
            <person name="Haridas S."/>
            <person name="Kuo A."/>
            <person name="Mondo S."/>
            <person name="Pangilinan J."/>
            <person name="Riley R."/>
            <person name="LaButti K."/>
            <person name="Andreopoulos B."/>
            <person name="Lipzen A."/>
            <person name="Chen C."/>
            <person name="Yan M."/>
            <person name="Daum C."/>
            <person name="Ng V."/>
            <person name="Clum A."/>
            <person name="Steindorff A."/>
            <person name="Ohm R.A."/>
            <person name="Martin F."/>
            <person name="Silar P."/>
            <person name="Natvig D.O."/>
            <person name="Lalanne C."/>
            <person name="Gautier V."/>
            <person name="Ament-Velasquez S.L."/>
            <person name="Kruys A."/>
            <person name="Hutchinson M.I."/>
            <person name="Powell A.J."/>
            <person name="Barry K."/>
            <person name="Miller A.N."/>
            <person name="Grigoriev I.V."/>
            <person name="Debuchy R."/>
            <person name="Gladieux P."/>
            <person name="Hiltunen Thoren M."/>
            <person name="Johannesson H."/>
        </authorList>
    </citation>
    <scope>NUCLEOTIDE SEQUENCE</scope>
    <source>
        <strain evidence="11">SMH4131-1</strain>
    </source>
</reference>
<accession>A0AAE0I7Q3</accession>
<dbReference type="InterPro" id="IPR038765">
    <property type="entry name" value="Papain-like_cys_pep_sf"/>
</dbReference>
<sequence length="518" mass="57903">MSQGRVSPSATSLGKGSDAGNGDPPLGLRRSTRNRRPPAGLAMSAEPDEAAPSNGGSTEPASAPTRRNPKRKATPEEFEVPENLLEASLAPWEPDERAEWPSWVEVESDPAFFNRILHLIGVKGSKVKEVLEIDEESMANLPDPVYGLVFLHQYVFLRAEETVEAEEEPWFANQTTENACATVALFNIIMNADGLNLGERLSQFKEESKDLTPPLRGNLLSNSSWIRVAHNSFARRLDLLNAALCLQNEVDERKKRRTKGSSHRNRKTRPSGGADSAYHFVGFVPVNGKVWQLDGLEKTPRCIGKPPRSINKHQPWTSIVRPVLKARMGQYENDQVSFSLLALCGDHISSLQRKLAANIRCFQLLEAAWHEQHHNPPPPCAIEGGQPILLTAADAQTRLKDYALEAASIPTLSNARPEVAEFENKLCKSSDKAEDGAQRLNEADFNLMWKNLCEEQIHIRSQYTTEVMNPTGEEEDYVPEVPGRKKDHTPAIHDWVQKLADRGILARLHERFRELYSQ</sequence>
<evidence type="ECO:0000256" key="1">
    <source>
        <dbReference type="ARBA" id="ARBA00000707"/>
    </source>
</evidence>
<name>A0AAE0I7Q3_9PEZI</name>
<dbReference type="EMBL" id="JAUEPO010000006">
    <property type="protein sequence ID" value="KAK3320062.1"/>
    <property type="molecule type" value="Genomic_DNA"/>
</dbReference>
<dbReference type="InterPro" id="IPR001578">
    <property type="entry name" value="Peptidase_C12_UCH"/>
</dbReference>
<keyword evidence="6 8" id="KW-0378">Hydrolase</keyword>
<dbReference type="PANTHER" id="PTHR10589:SF16">
    <property type="entry name" value="UBIQUITIN CARBOXYL-TERMINAL HYDROLASE ISOZYME L5"/>
    <property type="match status" value="1"/>
</dbReference>
<comment type="catalytic activity">
    <reaction evidence="1 8">
        <text>Thiol-dependent hydrolysis of ester, thioester, amide, peptide and isopeptide bonds formed by the C-terminal Gly of ubiquitin (a 76-residue protein attached to proteins as an intracellular targeting signal).</text>
        <dbReference type="EC" id="3.4.19.12"/>
    </reaction>
</comment>
<keyword evidence="7 8" id="KW-0788">Thiol protease</keyword>
<evidence type="ECO:0000256" key="2">
    <source>
        <dbReference type="ARBA" id="ARBA00009326"/>
    </source>
</evidence>
<dbReference type="Gene3D" id="3.40.532.10">
    <property type="entry name" value="Peptidase C12, ubiquitin carboxyl-terminal hydrolase"/>
    <property type="match status" value="1"/>
</dbReference>
<feature type="active site" description="Nucleophile" evidence="8">
    <location>
        <position position="180"/>
    </location>
</feature>
<dbReference type="EC" id="3.4.19.12" evidence="3 8"/>
<dbReference type="SUPFAM" id="SSF54001">
    <property type="entry name" value="Cysteine proteinases"/>
    <property type="match status" value="1"/>
</dbReference>
<feature type="active site" description="Proton donor" evidence="8">
    <location>
        <position position="279"/>
    </location>
</feature>
<dbReference type="GO" id="GO:0016579">
    <property type="term" value="P:protein deubiquitination"/>
    <property type="evidence" value="ECO:0007669"/>
    <property type="project" value="TreeGrafter"/>
</dbReference>
<dbReference type="GO" id="GO:0005737">
    <property type="term" value="C:cytoplasm"/>
    <property type="evidence" value="ECO:0007669"/>
    <property type="project" value="TreeGrafter"/>
</dbReference>
<dbReference type="Pfam" id="PF01088">
    <property type="entry name" value="Peptidase_C12"/>
    <property type="match status" value="1"/>
</dbReference>
<evidence type="ECO:0000259" key="10">
    <source>
        <dbReference type="PROSITE" id="PS52048"/>
    </source>
</evidence>
<dbReference type="AlphaFoldDB" id="A0AAE0I7Q3"/>
<comment type="similarity">
    <text evidence="2 8">Belongs to the peptidase C12 family.</text>
</comment>
<dbReference type="PROSITE" id="PS52049">
    <property type="entry name" value="ULD"/>
    <property type="match status" value="1"/>
</dbReference>
<dbReference type="InterPro" id="IPR036959">
    <property type="entry name" value="Peptidase_C12_UCH_sf"/>
</dbReference>
<reference evidence="11" key="2">
    <citation type="submission" date="2023-06" db="EMBL/GenBank/DDBJ databases">
        <authorList>
            <consortium name="Lawrence Berkeley National Laboratory"/>
            <person name="Haridas S."/>
            <person name="Hensen N."/>
            <person name="Bonometti L."/>
            <person name="Westerberg I."/>
            <person name="Brannstrom I.O."/>
            <person name="Guillou S."/>
            <person name="Cros-Aarteil S."/>
            <person name="Calhoun S."/>
            <person name="Kuo A."/>
            <person name="Mondo S."/>
            <person name="Pangilinan J."/>
            <person name="Riley R."/>
            <person name="Labutti K."/>
            <person name="Andreopoulos B."/>
            <person name="Lipzen A."/>
            <person name="Chen C."/>
            <person name="Yanf M."/>
            <person name="Daum C."/>
            <person name="Ng V."/>
            <person name="Clum A."/>
            <person name="Steindorff A."/>
            <person name="Ohm R."/>
            <person name="Martin F."/>
            <person name="Silar P."/>
            <person name="Natvig D."/>
            <person name="Lalanne C."/>
            <person name="Gautier V."/>
            <person name="Ament-Velasquez S.L."/>
            <person name="Kruys A."/>
            <person name="Hutchinson M.I."/>
            <person name="Powell A.J."/>
            <person name="Barry K."/>
            <person name="Miller A.N."/>
            <person name="Grigoriev I.V."/>
            <person name="Debuchy R."/>
            <person name="Gladieux P."/>
            <person name="Thoren M.H."/>
            <person name="Johannesson H."/>
        </authorList>
    </citation>
    <scope>NUCLEOTIDE SEQUENCE</scope>
    <source>
        <strain evidence="11">SMH4131-1</strain>
    </source>
</reference>
<feature type="compositionally biased region" description="Polar residues" evidence="9">
    <location>
        <begin position="1"/>
        <end position="14"/>
    </location>
</feature>
<evidence type="ECO:0000256" key="5">
    <source>
        <dbReference type="ARBA" id="ARBA00022786"/>
    </source>
</evidence>